<sequence length="146" mass="17085">MPDVATRYLLCKLAREFGLRVYGLFDSNPYGVRILCIYRYGSMNKSYDYRNLITPNISWLGIKPTDLGTYGIPDDEKCRVPMTTNDRNLCQSLIDAEYLKDNAKWRRELQCMKKIGTKTEIEAFYTFGYKSLANVFIAHKLQQWKL</sequence>
<name>A0AAW1Y7Y9_RUBAR</name>
<accession>A0AAW1Y7Y9</accession>
<dbReference type="InterPro" id="IPR002815">
    <property type="entry name" value="Spo11/TopoVI_A"/>
</dbReference>
<dbReference type="GO" id="GO:0000706">
    <property type="term" value="P:meiotic DNA double-strand break processing"/>
    <property type="evidence" value="ECO:0007669"/>
    <property type="project" value="TreeGrafter"/>
</dbReference>
<organism evidence="2 3">
    <name type="scientific">Rubus argutus</name>
    <name type="common">Southern blackberry</name>
    <dbReference type="NCBI Taxonomy" id="59490"/>
    <lineage>
        <taxon>Eukaryota</taxon>
        <taxon>Viridiplantae</taxon>
        <taxon>Streptophyta</taxon>
        <taxon>Embryophyta</taxon>
        <taxon>Tracheophyta</taxon>
        <taxon>Spermatophyta</taxon>
        <taxon>Magnoliopsida</taxon>
        <taxon>eudicotyledons</taxon>
        <taxon>Gunneridae</taxon>
        <taxon>Pentapetalae</taxon>
        <taxon>rosids</taxon>
        <taxon>fabids</taxon>
        <taxon>Rosales</taxon>
        <taxon>Rosaceae</taxon>
        <taxon>Rosoideae</taxon>
        <taxon>Rosoideae incertae sedis</taxon>
        <taxon>Rubus</taxon>
    </lineage>
</organism>
<dbReference type="EMBL" id="JBEDUW010000002">
    <property type="protein sequence ID" value="KAK9944175.1"/>
    <property type="molecule type" value="Genomic_DNA"/>
</dbReference>
<protein>
    <recommendedName>
        <fullName evidence="1">Topoisomerase 6 subunit A/Spo11 TOPRIM domain-containing protein</fullName>
    </recommendedName>
</protein>
<keyword evidence="3" id="KW-1185">Reference proteome</keyword>
<dbReference type="Pfam" id="PF21180">
    <property type="entry name" value="TOP6A-Spo11_Toprim"/>
    <property type="match status" value="1"/>
</dbReference>
<evidence type="ECO:0000259" key="1">
    <source>
        <dbReference type="Pfam" id="PF21180"/>
    </source>
</evidence>
<evidence type="ECO:0000313" key="2">
    <source>
        <dbReference type="EMBL" id="KAK9944175.1"/>
    </source>
</evidence>
<dbReference type="GO" id="GO:0000228">
    <property type="term" value="C:nuclear chromosome"/>
    <property type="evidence" value="ECO:0007669"/>
    <property type="project" value="TreeGrafter"/>
</dbReference>
<dbReference type="CDD" id="cd00223">
    <property type="entry name" value="TOPRIM_TopoIIB_SPO"/>
    <property type="match status" value="1"/>
</dbReference>
<gene>
    <name evidence="2" type="ORF">M0R45_009753</name>
</gene>
<dbReference type="Gene3D" id="3.40.1360.10">
    <property type="match status" value="1"/>
</dbReference>
<comment type="caution">
    <text evidence="2">The sequence shown here is derived from an EMBL/GenBank/DDBJ whole genome shotgun (WGS) entry which is preliminary data.</text>
</comment>
<dbReference type="GO" id="GO:0003918">
    <property type="term" value="F:DNA topoisomerase type II (double strand cut, ATP-hydrolyzing) activity"/>
    <property type="evidence" value="ECO:0007669"/>
    <property type="project" value="InterPro"/>
</dbReference>
<dbReference type="SUPFAM" id="SSF56726">
    <property type="entry name" value="DNA topoisomerase IV, alpha subunit"/>
    <property type="match status" value="1"/>
</dbReference>
<dbReference type="InterPro" id="IPR034136">
    <property type="entry name" value="TOPRIM_Topo6A/Spo11"/>
</dbReference>
<dbReference type="PANTHER" id="PTHR10848">
    <property type="entry name" value="MEIOTIC RECOMBINATION PROTEIN SPO11"/>
    <property type="match status" value="1"/>
</dbReference>
<dbReference type="GO" id="GO:0042138">
    <property type="term" value="P:meiotic DNA double-strand break formation"/>
    <property type="evidence" value="ECO:0007669"/>
    <property type="project" value="TreeGrafter"/>
</dbReference>
<dbReference type="InterPro" id="IPR036078">
    <property type="entry name" value="Spo11/TopoVI_A_sf"/>
</dbReference>
<evidence type="ECO:0000313" key="3">
    <source>
        <dbReference type="Proteomes" id="UP001457282"/>
    </source>
</evidence>
<dbReference type="AlphaFoldDB" id="A0AAW1Y7Y9"/>
<dbReference type="Proteomes" id="UP001457282">
    <property type="component" value="Unassembled WGS sequence"/>
</dbReference>
<dbReference type="GO" id="GO:0007131">
    <property type="term" value="P:reciprocal meiotic recombination"/>
    <property type="evidence" value="ECO:0007669"/>
    <property type="project" value="TreeGrafter"/>
</dbReference>
<dbReference type="PANTHER" id="PTHR10848:SF0">
    <property type="entry name" value="MEIOTIC RECOMBINATION PROTEIN SPO11"/>
    <property type="match status" value="1"/>
</dbReference>
<proteinExistence type="predicted"/>
<feature type="domain" description="Topoisomerase 6 subunit A/Spo11 TOPRIM" evidence="1">
    <location>
        <begin position="1"/>
        <end position="141"/>
    </location>
</feature>
<dbReference type="GO" id="GO:0003677">
    <property type="term" value="F:DNA binding"/>
    <property type="evidence" value="ECO:0007669"/>
    <property type="project" value="InterPro"/>
</dbReference>
<reference evidence="2 3" key="1">
    <citation type="journal article" date="2023" name="G3 (Bethesda)">
        <title>A chromosome-length genome assembly and annotation of blackberry (Rubus argutus, cv. 'Hillquist').</title>
        <authorList>
            <person name="Bruna T."/>
            <person name="Aryal R."/>
            <person name="Dudchenko O."/>
            <person name="Sargent D.J."/>
            <person name="Mead D."/>
            <person name="Buti M."/>
            <person name="Cavallini A."/>
            <person name="Hytonen T."/>
            <person name="Andres J."/>
            <person name="Pham M."/>
            <person name="Weisz D."/>
            <person name="Mascagni F."/>
            <person name="Usai G."/>
            <person name="Natali L."/>
            <person name="Bassil N."/>
            <person name="Fernandez G.E."/>
            <person name="Lomsadze A."/>
            <person name="Armour M."/>
            <person name="Olukolu B."/>
            <person name="Poorten T."/>
            <person name="Britton C."/>
            <person name="Davik J."/>
            <person name="Ashrafi H."/>
            <person name="Aiden E.L."/>
            <person name="Borodovsky M."/>
            <person name="Worthington M."/>
        </authorList>
    </citation>
    <scope>NUCLEOTIDE SEQUENCE [LARGE SCALE GENOMIC DNA]</scope>
    <source>
        <strain evidence="2">PI 553951</strain>
    </source>
</reference>